<organism evidence="10 11">
    <name type="scientific">Pararhodospirillum oryzae</name>
    <dbReference type="NCBI Taxonomy" id="478448"/>
    <lineage>
        <taxon>Bacteria</taxon>
        <taxon>Pseudomonadati</taxon>
        <taxon>Pseudomonadota</taxon>
        <taxon>Alphaproteobacteria</taxon>
        <taxon>Rhodospirillales</taxon>
        <taxon>Rhodospirillaceae</taxon>
        <taxon>Pararhodospirillum</taxon>
    </lineage>
</organism>
<feature type="region of interest" description="Disordered" evidence="7">
    <location>
        <begin position="294"/>
        <end position="313"/>
    </location>
</feature>
<evidence type="ECO:0000256" key="3">
    <source>
        <dbReference type="ARBA" id="ARBA00022723"/>
    </source>
</evidence>
<gene>
    <name evidence="10" type="ORF">ROR02_13570</name>
</gene>
<feature type="transmembrane region" description="Helical" evidence="8">
    <location>
        <begin position="254"/>
        <end position="276"/>
    </location>
</feature>
<keyword evidence="2" id="KW-0645">Protease</keyword>
<dbReference type="RefSeq" id="WP_147163266.1">
    <property type="nucleotide sequence ID" value="NZ_BJZO01000029.1"/>
</dbReference>
<keyword evidence="8" id="KW-1133">Transmembrane helix</keyword>
<dbReference type="GO" id="GO:0046872">
    <property type="term" value="F:metal ion binding"/>
    <property type="evidence" value="ECO:0007669"/>
    <property type="project" value="UniProtKB-KW"/>
</dbReference>
<evidence type="ECO:0000256" key="7">
    <source>
        <dbReference type="SAM" id="MobiDB-lite"/>
    </source>
</evidence>
<evidence type="ECO:0000256" key="2">
    <source>
        <dbReference type="ARBA" id="ARBA00022670"/>
    </source>
</evidence>
<dbReference type="InterPro" id="IPR010295">
    <property type="entry name" value="DUF898"/>
</dbReference>
<dbReference type="InterPro" id="IPR001915">
    <property type="entry name" value="Peptidase_M48"/>
</dbReference>
<protein>
    <recommendedName>
        <fullName evidence="9">Peptidase M48 domain-containing protein</fullName>
    </recommendedName>
</protein>
<dbReference type="GO" id="GO:0016020">
    <property type="term" value="C:membrane"/>
    <property type="evidence" value="ECO:0007669"/>
    <property type="project" value="TreeGrafter"/>
</dbReference>
<keyword evidence="11" id="KW-1185">Reference proteome</keyword>
<evidence type="ECO:0000256" key="8">
    <source>
        <dbReference type="SAM" id="Phobius"/>
    </source>
</evidence>
<dbReference type="PANTHER" id="PTHR22726:SF1">
    <property type="entry name" value="METALLOENDOPEPTIDASE OMA1, MITOCHONDRIAL"/>
    <property type="match status" value="1"/>
</dbReference>
<dbReference type="AlphaFoldDB" id="A0A512H6Z1"/>
<evidence type="ECO:0000313" key="10">
    <source>
        <dbReference type="EMBL" id="GEO81226.1"/>
    </source>
</evidence>
<dbReference type="PANTHER" id="PTHR22726">
    <property type="entry name" value="METALLOENDOPEPTIDASE OMA1"/>
    <property type="match status" value="1"/>
</dbReference>
<evidence type="ECO:0000313" key="11">
    <source>
        <dbReference type="Proteomes" id="UP000321567"/>
    </source>
</evidence>
<keyword evidence="8" id="KW-0812">Transmembrane</keyword>
<evidence type="ECO:0000256" key="4">
    <source>
        <dbReference type="ARBA" id="ARBA00022801"/>
    </source>
</evidence>
<dbReference type="GO" id="GO:0051603">
    <property type="term" value="P:proteolysis involved in protein catabolic process"/>
    <property type="evidence" value="ECO:0007669"/>
    <property type="project" value="TreeGrafter"/>
</dbReference>
<dbReference type="Pfam" id="PF01435">
    <property type="entry name" value="Peptidase_M48"/>
    <property type="match status" value="1"/>
</dbReference>
<evidence type="ECO:0000259" key="9">
    <source>
        <dbReference type="Pfam" id="PF01435"/>
    </source>
</evidence>
<accession>A0A512H6Z1</accession>
<reference evidence="10 11" key="1">
    <citation type="submission" date="2019-07" db="EMBL/GenBank/DDBJ databases">
        <title>Whole genome shotgun sequence of Rhodospirillum oryzae NBRC 107573.</title>
        <authorList>
            <person name="Hosoyama A."/>
            <person name="Uohara A."/>
            <person name="Ohji S."/>
            <person name="Ichikawa N."/>
        </authorList>
    </citation>
    <scope>NUCLEOTIDE SEQUENCE [LARGE SCALE GENOMIC DNA]</scope>
    <source>
        <strain evidence="10 11">NBRC 107573</strain>
    </source>
</reference>
<evidence type="ECO:0000256" key="5">
    <source>
        <dbReference type="ARBA" id="ARBA00022833"/>
    </source>
</evidence>
<dbReference type="InterPro" id="IPR051156">
    <property type="entry name" value="Mito/Outer_Membr_Metalloprot"/>
</dbReference>
<keyword evidence="4" id="KW-0378">Hydrolase</keyword>
<dbReference type="Pfam" id="PF05987">
    <property type="entry name" value="DUF898"/>
    <property type="match status" value="1"/>
</dbReference>
<keyword evidence="3" id="KW-0479">Metal-binding</keyword>
<comment type="cofactor">
    <cofactor evidence="1">
        <name>Zn(2+)</name>
        <dbReference type="ChEBI" id="CHEBI:29105"/>
    </cofactor>
</comment>
<feature type="domain" description="Peptidase M48" evidence="9">
    <location>
        <begin position="369"/>
        <end position="534"/>
    </location>
</feature>
<dbReference type="Gene3D" id="3.30.2010.10">
    <property type="entry name" value="Metalloproteases ('zincins'), catalytic domain"/>
    <property type="match status" value="1"/>
</dbReference>
<evidence type="ECO:0000256" key="6">
    <source>
        <dbReference type="ARBA" id="ARBA00023049"/>
    </source>
</evidence>
<dbReference type="CDD" id="cd07332">
    <property type="entry name" value="M48C_Oma1_like"/>
    <property type="match status" value="1"/>
</dbReference>
<feature type="transmembrane region" description="Helical" evidence="8">
    <location>
        <begin position="117"/>
        <end position="139"/>
    </location>
</feature>
<comment type="caution">
    <text evidence="10">The sequence shown here is derived from an EMBL/GenBank/DDBJ whole genome shotgun (WGS) entry which is preliminary data.</text>
</comment>
<dbReference type="EMBL" id="BJZO01000029">
    <property type="protein sequence ID" value="GEO81226.1"/>
    <property type="molecule type" value="Genomic_DNA"/>
</dbReference>
<name>A0A512H6Z1_9PROT</name>
<feature type="transmembrane region" description="Helical" evidence="8">
    <location>
        <begin position="313"/>
        <end position="333"/>
    </location>
</feature>
<keyword evidence="8" id="KW-0472">Membrane</keyword>
<feature type="transmembrane region" description="Helical" evidence="8">
    <location>
        <begin position="160"/>
        <end position="189"/>
    </location>
</feature>
<proteinExistence type="predicted"/>
<evidence type="ECO:0000256" key="1">
    <source>
        <dbReference type="ARBA" id="ARBA00001947"/>
    </source>
</evidence>
<keyword evidence="5" id="KW-0862">Zinc</keyword>
<dbReference type="OrthoDB" id="9810445at2"/>
<sequence>MIGQAPGPASGALSPGGTLPVRVPRRIPSLPLLESALVAVATLGLGARRARERAARSLLAATTVGGLPLDGPLPEASSHRTARTLARTGLATLGLIPPRLARETTTPGPGGRPLHHAVLRVATALLACLSGGLLLPLATRAAERHRLERLRPPGLRGMEAWPLAPFYGALLPALALALAVGLLGLGLGWAGARVGASLWGPPVPTFPEYAWIAALPALLVGQVAYQGRCRVLALGFLVGPGGERLACTLSGPRLAWIAASNALAVLASAGLLLGWAQARLWRAVAGRLAVSLPAGPSPPPSSRSRRATPSSPARLALAGGGLLAALALIPAGVGETWRLVPRAVDRALGAGLFEALRAGGLAPSGLPRARQEALHARFAGLARADGQDPPPPLALVRAPAPLALALPGGPVLISDRLVRLANDDTALAGVMAHELGHIQARHGPRRLLHSLGLAAGLFLARGSPWVLPAEALIVPVFLQDRARSRAFEASADTHALALLGRVGLDPAPLRALLDRLGGGGGWLDAHPAARNRLRP</sequence>
<keyword evidence="6" id="KW-0482">Metalloprotease</keyword>
<dbReference type="Proteomes" id="UP000321567">
    <property type="component" value="Unassembled WGS sequence"/>
</dbReference>
<dbReference type="GO" id="GO:0004222">
    <property type="term" value="F:metalloendopeptidase activity"/>
    <property type="evidence" value="ECO:0007669"/>
    <property type="project" value="InterPro"/>
</dbReference>